<dbReference type="OrthoDB" id="1939715at2759"/>
<evidence type="ECO:0000313" key="3">
    <source>
        <dbReference type="Proteomes" id="UP000194236"/>
    </source>
</evidence>
<feature type="compositionally biased region" description="Low complexity" evidence="1">
    <location>
        <begin position="547"/>
        <end position="562"/>
    </location>
</feature>
<feature type="compositionally biased region" description="Low complexity" evidence="1">
    <location>
        <begin position="577"/>
        <end position="588"/>
    </location>
</feature>
<feature type="region of interest" description="Disordered" evidence="1">
    <location>
        <begin position="89"/>
        <end position="117"/>
    </location>
</feature>
<gene>
    <name evidence="2" type="ORF">BLA29_001460</name>
</gene>
<name>A0A1Y3APU7_EURMA</name>
<dbReference type="Proteomes" id="UP000194236">
    <property type="component" value="Unassembled WGS sequence"/>
</dbReference>
<feature type="region of interest" description="Disordered" evidence="1">
    <location>
        <begin position="451"/>
        <end position="471"/>
    </location>
</feature>
<feature type="compositionally biased region" description="Polar residues" evidence="1">
    <location>
        <begin position="108"/>
        <end position="117"/>
    </location>
</feature>
<reference evidence="2 3" key="1">
    <citation type="submission" date="2017-03" db="EMBL/GenBank/DDBJ databases">
        <title>Genome Survey of Euroglyphus maynei.</title>
        <authorList>
            <person name="Arlian L.G."/>
            <person name="Morgan M.S."/>
            <person name="Rider S.D."/>
        </authorList>
    </citation>
    <scope>NUCLEOTIDE SEQUENCE [LARGE SCALE GENOMIC DNA]</scope>
    <source>
        <strain evidence="2">Arlian Lab</strain>
        <tissue evidence="2">Whole body</tissue>
    </source>
</reference>
<comment type="caution">
    <text evidence="2">The sequence shown here is derived from an EMBL/GenBank/DDBJ whole genome shotgun (WGS) entry which is preliminary data.</text>
</comment>
<dbReference type="AlphaFoldDB" id="A0A1Y3APU7"/>
<keyword evidence="3" id="KW-1185">Reference proteome</keyword>
<feature type="compositionally biased region" description="Polar residues" evidence="1">
    <location>
        <begin position="589"/>
        <end position="599"/>
    </location>
</feature>
<protein>
    <submittedName>
        <fullName evidence="2">Uncharacterized protein</fullName>
    </submittedName>
</protein>
<evidence type="ECO:0000256" key="1">
    <source>
        <dbReference type="SAM" id="MobiDB-lite"/>
    </source>
</evidence>
<evidence type="ECO:0000313" key="2">
    <source>
        <dbReference type="EMBL" id="OTF69854.1"/>
    </source>
</evidence>
<sequence>MIITNRKIVGTLIYENTKLKEENKVLSKIDEVSTTPPTSVTTNVNSTTVSSSTSKNYLMNNTSAPTTSAINEELNMKIASVKKVWDTAPNETMTNNNSQQGERKNSLLPATSPTDKCQQQKINNENLSNIKKQSNPNIFTASGTAQVINATSPPVAVSTSAYSGFQHHHNLLQTPTSPPSIAHQIYQNPLAAPSQQQNPAALAAAFHQYNAASGQLSHHDQSNFTGNPTANATNASQASQAGLSHSHGAQMTFPHLPAFAMHQQPNVVAAVAQQTQFNQMALAMMQASSNAASNHPAANMFLTQLNAAQPQALASANSNDHQYNKYTLATANPNAVAMAAQNHAMMKPASAAYVSHHQLHHQQANHHNLQQTAAGGWPTTGQQLQQQVNQQHFFAQLAAAAAAANPAANALTGFVPTPLNLNTAAGASAIIPTNGSQTQLSQNSYHNNRQTAGTLQRMQHQANGRSQPQGQQFPMQLMMNNALVAAAHHSGAHHVQQHQMNNSRTSSLTSTAPFVNNSIVANAGNNYQPNPIQRPNAQQSNKMGMVNQSSNNRNGSNKSYNNQQGMGGKSRQYQNRNSSTPSPGTNSSAVNQTNTSTNVGADYTGSGATTGTTTTVQSTATAAVKD</sequence>
<organism evidence="2 3">
    <name type="scientific">Euroglyphus maynei</name>
    <name type="common">Mayne's house dust mite</name>
    <dbReference type="NCBI Taxonomy" id="6958"/>
    <lineage>
        <taxon>Eukaryota</taxon>
        <taxon>Metazoa</taxon>
        <taxon>Ecdysozoa</taxon>
        <taxon>Arthropoda</taxon>
        <taxon>Chelicerata</taxon>
        <taxon>Arachnida</taxon>
        <taxon>Acari</taxon>
        <taxon>Acariformes</taxon>
        <taxon>Sarcoptiformes</taxon>
        <taxon>Astigmata</taxon>
        <taxon>Psoroptidia</taxon>
        <taxon>Analgoidea</taxon>
        <taxon>Pyroglyphidae</taxon>
        <taxon>Pyroglyphinae</taxon>
        <taxon>Euroglyphus</taxon>
    </lineage>
</organism>
<accession>A0A1Y3APU7</accession>
<feature type="compositionally biased region" description="Polar residues" evidence="1">
    <location>
        <begin position="500"/>
        <end position="542"/>
    </location>
</feature>
<feature type="compositionally biased region" description="Polar residues" evidence="1">
    <location>
        <begin position="89"/>
        <end position="100"/>
    </location>
</feature>
<proteinExistence type="predicted"/>
<dbReference type="EMBL" id="MUJZ01068537">
    <property type="protein sequence ID" value="OTF69854.1"/>
    <property type="molecule type" value="Genomic_DNA"/>
</dbReference>
<feature type="region of interest" description="Disordered" evidence="1">
    <location>
        <begin position="488"/>
        <end position="626"/>
    </location>
</feature>
<feature type="compositionally biased region" description="Low complexity" evidence="1">
    <location>
        <begin position="229"/>
        <end position="241"/>
    </location>
</feature>
<feature type="compositionally biased region" description="Low complexity" evidence="1">
    <location>
        <begin position="604"/>
        <end position="626"/>
    </location>
</feature>
<feature type="region of interest" description="Disordered" evidence="1">
    <location>
        <begin position="213"/>
        <end position="249"/>
    </location>
</feature>
<feature type="compositionally biased region" description="Polar residues" evidence="1">
    <location>
        <begin position="213"/>
        <end position="228"/>
    </location>
</feature>